<dbReference type="EMBL" id="CABFNS010000877">
    <property type="protein sequence ID" value="VUC34240.1"/>
    <property type="molecule type" value="Genomic_DNA"/>
</dbReference>
<evidence type="ECO:0000313" key="2">
    <source>
        <dbReference type="Proteomes" id="UP000766486"/>
    </source>
</evidence>
<name>A0ABY6US76_BIOOC</name>
<keyword evidence="2" id="KW-1185">Reference proteome</keyword>
<accession>A0ABY6US76</accession>
<comment type="caution">
    <text evidence="1">The sequence shown here is derived from an EMBL/GenBank/DDBJ whole genome shotgun (WGS) entry which is preliminary data.</text>
</comment>
<sequence>MDEHSGKAEAEKAYSVLLTRGENAEWRTSLDSLHFQNLYLAKGFSLSPQEINEIRKSTIVQLLNSLVQDGVNFISCYAFTERRNSEVWKNIALTPQLSTMVNASQVIGATPGDHGVTTTPIRESFYIPNGESGEVLL</sequence>
<evidence type="ECO:0000313" key="1">
    <source>
        <dbReference type="EMBL" id="VUC34240.1"/>
    </source>
</evidence>
<proteinExistence type="predicted"/>
<reference evidence="1 2" key="1">
    <citation type="submission" date="2019-06" db="EMBL/GenBank/DDBJ databases">
        <authorList>
            <person name="Broberg M."/>
        </authorList>
    </citation>
    <scope>NUCLEOTIDE SEQUENCE [LARGE SCALE GENOMIC DNA]</scope>
</reference>
<gene>
    <name evidence="1" type="ORF">CLO192961_LOCUS376389</name>
</gene>
<dbReference type="Proteomes" id="UP000766486">
    <property type="component" value="Unassembled WGS sequence"/>
</dbReference>
<organism evidence="1 2">
    <name type="scientific">Bionectria ochroleuca</name>
    <name type="common">Gliocladium roseum</name>
    <dbReference type="NCBI Taxonomy" id="29856"/>
    <lineage>
        <taxon>Eukaryota</taxon>
        <taxon>Fungi</taxon>
        <taxon>Dikarya</taxon>
        <taxon>Ascomycota</taxon>
        <taxon>Pezizomycotina</taxon>
        <taxon>Sordariomycetes</taxon>
        <taxon>Hypocreomycetidae</taxon>
        <taxon>Hypocreales</taxon>
        <taxon>Bionectriaceae</taxon>
        <taxon>Clonostachys</taxon>
    </lineage>
</organism>
<protein>
    <submittedName>
        <fullName evidence="1">Uncharacterized protein</fullName>
    </submittedName>
</protein>